<evidence type="ECO:0000259" key="2">
    <source>
        <dbReference type="PROSITE" id="PS50234"/>
    </source>
</evidence>
<dbReference type="Pfam" id="PF13519">
    <property type="entry name" value="VWA_2"/>
    <property type="match status" value="1"/>
</dbReference>
<dbReference type="InterPro" id="IPR002035">
    <property type="entry name" value="VWF_A"/>
</dbReference>
<dbReference type="RefSeq" id="WP_252620959.1">
    <property type="nucleotide sequence ID" value="NZ_CP099490.1"/>
</dbReference>
<feature type="domain" description="VWFA" evidence="2">
    <location>
        <begin position="168"/>
        <end position="352"/>
    </location>
</feature>
<evidence type="ECO:0000313" key="3">
    <source>
        <dbReference type="EMBL" id="USQ76264.1"/>
    </source>
</evidence>
<protein>
    <submittedName>
        <fullName evidence="3">VWA domain-containing protein</fullName>
    </submittedName>
</protein>
<dbReference type="SUPFAM" id="SSF53300">
    <property type="entry name" value="vWA-like"/>
    <property type="match status" value="1"/>
</dbReference>
<dbReference type="Proteomes" id="UP001056535">
    <property type="component" value="Chromosome"/>
</dbReference>
<dbReference type="InterPro" id="IPR036465">
    <property type="entry name" value="vWFA_dom_sf"/>
</dbReference>
<sequence>MRRTLTRGMVPIALAGALVLTGCGQDRATFESADPVPSTEQPDASSDTAALTTDAADHTGAPTELGELVPIEWPDAPRELTAVEREFFFEPGPFAGDAYDEAKVIDAVVAMRPQSAAQWQEAIQSQLQGDYFDDVTTAITFDASLGESVAEPTEGERAPDEATVGTNHFALVLDASGSMGDASDSGTRMAEAKEALGAFVGTLPANSTVSLRVYGHEGDNTDAGKAESCGSTAEVFSGPVDEDGFSAALDDVEPTGWTPLADAITAAADDLPPDATDGIVYVVTDGIETCGGDPVAAAEGLAESGIQPIVNVIGFQAGDADQEALRAIADAGGGDYTRADSQEDLEDYWDGEHTRMMQAWEEWKATELSRIESEGAEQMADAEEVGQRLMTAAETEGQHAMAVAEALDTAGHLDYALKNEVWSYFYERKGDMWSYAYELKTDNWSQAYALKNDAWRQAYDKGNSKWSEFYDKKISN</sequence>
<dbReference type="PROSITE" id="PS51257">
    <property type="entry name" value="PROKAR_LIPOPROTEIN"/>
    <property type="match status" value="1"/>
</dbReference>
<proteinExistence type="predicted"/>
<accession>A0ABY4YI29</accession>
<keyword evidence="4" id="KW-1185">Reference proteome</keyword>
<evidence type="ECO:0000313" key="4">
    <source>
        <dbReference type="Proteomes" id="UP001056535"/>
    </source>
</evidence>
<evidence type="ECO:0000256" key="1">
    <source>
        <dbReference type="SAM" id="MobiDB-lite"/>
    </source>
</evidence>
<feature type="region of interest" description="Disordered" evidence="1">
    <location>
        <begin position="29"/>
        <end position="50"/>
    </location>
</feature>
<dbReference type="Gene3D" id="3.40.50.410">
    <property type="entry name" value="von Willebrand factor, type A domain"/>
    <property type="match status" value="1"/>
</dbReference>
<dbReference type="PROSITE" id="PS50234">
    <property type="entry name" value="VWFA"/>
    <property type="match status" value="1"/>
</dbReference>
<dbReference type="EMBL" id="CP099490">
    <property type="protein sequence ID" value="USQ76264.1"/>
    <property type="molecule type" value="Genomic_DNA"/>
</dbReference>
<reference evidence="3" key="1">
    <citation type="submission" date="2022-06" db="EMBL/GenBank/DDBJ databases">
        <title>Ornithinimicrobium JY.X270.</title>
        <authorList>
            <person name="Huang Y."/>
        </authorList>
    </citation>
    <scope>NUCLEOTIDE SEQUENCE</scope>
    <source>
        <strain evidence="3">JY.X270</strain>
    </source>
</reference>
<gene>
    <name evidence="3" type="ORF">NF557_17005</name>
</gene>
<dbReference type="SMART" id="SM00327">
    <property type="entry name" value="VWA"/>
    <property type="match status" value="1"/>
</dbReference>
<organism evidence="3 4">
    <name type="scientific">Ornithinimicrobium cryptoxanthini</name>
    <dbReference type="NCBI Taxonomy" id="2934161"/>
    <lineage>
        <taxon>Bacteria</taxon>
        <taxon>Bacillati</taxon>
        <taxon>Actinomycetota</taxon>
        <taxon>Actinomycetes</taxon>
        <taxon>Micrococcales</taxon>
        <taxon>Ornithinimicrobiaceae</taxon>
        <taxon>Ornithinimicrobium</taxon>
    </lineage>
</organism>
<name>A0ABY4YI29_9MICO</name>